<name>A0A3M6T5Y8_POCDA</name>
<sequence>MKSLLGNASQVRSQLTQYKISRIRDVNNPPALWKDADFSTKNSPFSELRASTFLLKFLSPESRKTIFRAFVTSHLDYCDSLRFASQVPDRSYPEGFQGLITFRQPYRIFTEKNICSHAPFLVITNIPGLLKIPKTNFKTF</sequence>
<dbReference type="EMBL" id="RCHS01004246">
    <property type="protein sequence ID" value="RMX36719.1"/>
    <property type="molecule type" value="Genomic_DNA"/>
</dbReference>
<protein>
    <submittedName>
        <fullName evidence="1">Uncharacterized protein</fullName>
    </submittedName>
</protein>
<organism evidence="1 2">
    <name type="scientific">Pocillopora damicornis</name>
    <name type="common">Cauliflower coral</name>
    <name type="synonym">Millepora damicornis</name>
    <dbReference type="NCBI Taxonomy" id="46731"/>
    <lineage>
        <taxon>Eukaryota</taxon>
        <taxon>Metazoa</taxon>
        <taxon>Cnidaria</taxon>
        <taxon>Anthozoa</taxon>
        <taxon>Hexacorallia</taxon>
        <taxon>Scleractinia</taxon>
        <taxon>Astrocoeniina</taxon>
        <taxon>Pocilloporidae</taxon>
        <taxon>Pocillopora</taxon>
    </lineage>
</organism>
<feature type="non-terminal residue" evidence="1">
    <location>
        <position position="140"/>
    </location>
</feature>
<comment type="caution">
    <text evidence="1">The sequence shown here is derived from an EMBL/GenBank/DDBJ whole genome shotgun (WGS) entry which is preliminary data.</text>
</comment>
<evidence type="ECO:0000313" key="1">
    <source>
        <dbReference type="EMBL" id="RMX36719.1"/>
    </source>
</evidence>
<evidence type="ECO:0000313" key="2">
    <source>
        <dbReference type="Proteomes" id="UP000275408"/>
    </source>
</evidence>
<dbReference type="Proteomes" id="UP000275408">
    <property type="component" value="Unassembled WGS sequence"/>
</dbReference>
<keyword evidence="2" id="KW-1185">Reference proteome</keyword>
<gene>
    <name evidence="1" type="ORF">pdam_00024193</name>
</gene>
<reference evidence="1 2" key="1">
    <citation type="journal article" date="2018" name="Sci. Rep.">
        <title>Comparative analysis of the Pocillopora damicornis genome highlights role of immune system in coral evolution.</title>
        <authorList>
            <person name="Cunning R."/>
            <person name="Bay R.A."/>
            <person name="Gillette P."/>
            <person name="Baker A.C."/>
            <person name="Traylor-Knowles N."/>
        </authorList>
    </citation>
    <scope>NUCLEOTIDE SEQUENCE [LARGE SCALE GENOMIC DNA]</scope>
    <source>
        <strain evidence="1">RSMAS</strain>
        <tissue evidence="1">Whole animal</tissue>
    </source>
</reference>
<proteinExistence type="predicted"/>
<accession>A0A3M6T5Y8</accession>
<dbReference type="AlphaFoldDB" id="A0A3M6T5Y8"/>